<dbReference type="RefSeq" id="WP_074642239.1">
    <property type="nucleotide sequence ID" value="NZ_FNBL01000002.1"/>
</dbReference>
<gene>
    <name evidence="11" type="ORF">SAMN04488117_102402</name>
</gene>
<dbReference type="Pfam" id="PF05157">
    <property type="entry name" value="MshEN"/>
    <property type="match status" value="1"/>
</dbReference>
<keyword evidence="6 8" id="KW-0472">Membrane</keyword>
<keyword evidence="4 8" id="KW-0812">Transmembrane</keyword>
<evidence type="ECO:0000256" key="2">
    <source>
        <dbReference type="ARBA" id="ARBA00022676"/>
    </source>
</evidence>
<dbReference type="InterPro" id="IPR037257">
    <property type="entry name" value="T2SS_E_N_sf"/>
</dbReference>
<feature type="region of interest" description="Disordered" evidence="7">
    <location>
        <begin position="1"/>
        <end position="40"/>
    </location>
</feature>
<dbReference type="PANTHER" id="PTHR43867:SF2">
    <property type="entry name" value="CELLULOSE SYNTHASE CATALYTIC SUBUNIT A [UDP-FORMING]"/>
    <property type="match status" value="1"/>
</dbReference>
<dbReference type="Proteomes" id="UP000182284">
    <property type="component" value="Unassembled WGS sequence"/>
</dbReference>
<evidence type="ECO:0000256" key="4">
    <source>
        <dbReference type="ARBA" id="ARBA00022692"/>
    </source>
</evidence>
<feature type="region of interest" description="Disordered" evidence="7">
    <location>
        <begin position="761"/>
        <end position="790"/>
    </location>
</feature>
<keyword evidence="5 8" id="KW-1133">Transmembrane helix</keyword>
<evidence type="ECO:0000313" key="11">
    <source>
        <dbReference type="EMBL" id="SDF14367.1"/>
    </source>
</evidence>
<evidence type="ECO:0000256" key="5">
    <source>
        <dbReference type="ARBA" id="ARBA00022989"/>
    </source>
</evidence>
<dbReference type="OrthoDB" id="7431422at2"/>
<evidence type="ECO:0000259" key="9">
    <source>
        <dbReference type="Pfam" id="PF05157"/>
    </source>
</evidence>
<protein>
    <submittedName>
        <fullName evidence="11">Glycosyltransferase, catalytic subunit of cellulose synthase and poly-beta-1,6-N-acetylglucosamine synthase</fullName>
    </submittedName>
</protein>
<name>A0A1G7INT0_9RHOB</name>
<feature type="domain" description="Glycosyltransferase 2-like" evidence="10">
    <location>
        <begin position="357"/>
        <end position="551"/>
    </location>
</feature>
<proteinExistence type="predicted"/>
<feature type="transmembrane region" description="Helical" evidence="8">
    <location>
        <begin position="566"/>
        <end position="586"/>
    </location>
</feature>
<reference evidence="11 12" key="1">
    <citation type="submission" date="2016-10" db="EMBL/GenBank/DDBJ databases">
        <authorList>
            <person name="de Groot N.N."/>
        </authorList>
    </citation>
    <scope>NUCLEOTIDE SEQUENCE [LARGE SCALE GENOMIC DNA]</scope>
    <source>
        <strain evidence="11 12">DSM 27375</strain>
    </source>
</reference>
<accession>A0A1G7INT0</accession>
<feature type="transmembrane region" description="Helical" evidence="8">
    <location>
        <begin position="204"/>
        <end position="224"/>
    </location>
</feature>
<comment type="subcellular location">
    <subcellularLocation>
        <location evidence="1">Membrane</location>
        <topology evidence="1">Multi-pass membrane protein</topology>
    </subcellularLocation>
</comment>
<evidence type="ECO:0000256" key="1">
    <source>
        <dbReference type="ARBA" id="ARBA00004141"/>
    </source>
</evidence>
<evidence type="ECO:0000256" key="7">
    <source>
        <dbReference type="SAM" id="MobiDB-lite"/>
    </source>
</evidence>
<evidence type="ECO:0000256" key="8">
    <source>
        <dbReference type="SAM" id="Phobius"/>
    </source>
</evidence>
<organism evidence="11 12">
    <name type="scientific">Celeribacter baekdonensis</name>
    <dbReference type="NCBI Taxonomy" id="875171"/>
    <lineage>
        <taxon>Bacteria</taxon>
        <taxon>Pseudomonadati</taxon>
        <taxon>Pseudomonadota</taxon>
        <taxon>Alphaproteobacteria</taxon>
        <taxon>Rhodobacterales</taxon>
        <taxon>Roseobacteraceae</taxon>
        <taxon>Celeribacter</taxon>
    </lineage>
</organism>
<dbReference type="SUPFAM" id="SSF160246">
    <property type="entry name" value="EspE N-terminal domain-like"/>
    <property type="match status" value="1"/>
</dbReference>
<evidence type="ECO:0000259" key="10">
    <source>
        <dbReference type="Pfam" id="PF13632"/>
    </source>
</evidence>
<evidence type="ECO:0000256" key="6">
    <source>
        <dbReference type="ARBA" id="ARBA00023136"/>
    </source>
</evidence>
<dbReference type="GO" id="GO:0016020">
    <property type="term" value="C:membrane"/>
    <property type="evidence" value="ECO:0007669"/>
    <property type="project" value="UniProtKB-SubCell"/>
</dbReference>
<dbReference type="PANTHER" id="PTHR43867">
    <property type="entry name" value="CELLULOSE SYNTHASE CATALYTIC SUBUNIT A [UDP-FORMING]"/>
    <property type="match status" value="1"/>
</dbReference>
<dbReference type="InterPro" id="IPR050321">
    <property type="entry name" value="Glycosyltr_2/OpgH_subfam"/>
</dbReference>
<feature type="domain" description="Type II secretion system protein GspE N-terminal" evidence="9">
    <location>
        <begin position="98"/>
        <end position="177"/>
    </location>
</feature>
<dbReference type="Gene3D" id="3.90.550.10">
    <property type="entry name" value="Spore Coat Polysaccharide Biosynthesis Protein SpsA, Chain A"/>
    <property type="match status" value="1"/>
</dbReference>
<dbReference type="InterPro" id="IPR001173">
    <property type="entry name" value="Glyco_trans_2-like"/>
</dbReference>
<evidence type="ECO:0000313" key="12">
    <source>
        <dbReference type="Proteomes" id="UP000182284"/>
    </source>
</evidence>
<dbReference type="InterPro" id="IPR007831">
    <property type="entry name" value="T2SS_GspE_N"/>
</dbReference>
<feature type="transmembrane region" description="Helical" evidence="8">
    <location>
        <begin position="230"/>
        <end position="248"/>
    </location>
</feature>
<dbReference type="Pfam" id="PF13632">
    <property type="entry name" value="Glyco_trans_2_3"/>
    <property type="match status" value="1"/>
</dbReference>
<dbReference type="AlphaFoldDB" id="A0A1G7INT0"/>
<feature type="transmembrane region" description="Helical" evidence="8">
    <location>
        <begin position="522"/>
        <end position="546"/>
    </location>
</feature>
<sequence length="852" mass="94092">MSFVRHPLFSNTKLHTAPENATVPGPDAPRHGPHKPTRRPIGQILVDMGAVDPGDLVRAAAMRQREDARIGDILLAHGMVDEATLYRALAHQHHAAVADFGKTAPDVRLIDILGADECLRRGLLPWRQVGGTVIIASCRPEQFEDLRPRLSALFGPVRMAVASETAMHEALLRSRQRKLALCAETRVAAHESCREMDIRKLTRMMSSLAVFGLILALLSPISAAILLTSWAVLTLVVSTGLKIAAAFAQASTARTRQSTFSSRRTRTALPTVSIMLPLFKEREVATRLIKRVSRLTYPRELLDICLVVEEDDTVTQEAIASTDLPRWMRQIIVPRGGVKTKPRAMNFALDFCRGSIIGIYDAEDAPEPEQIHKVVAHFAQTGPEVACVQGILDFYNARTNWLSRCFTVEYATWFRVILPGYERMGLAVPLGGTTLFFRREAIEELGGWDAHNVTEDADLGIRLARHGYRTELLHTVTEEEANCRLWPWVKQRSRWLKGYAMTYAMHMQNPRQLWRDLGAWRFFGVQALFLGALSQFVLAPFLWSFWLFPLGLPHPLRGILPHDVLVVLGATFLLSEVVTVAVGMVATSTSKHKWLWPWVPTLHFYYPLATLAALKGLWEMVTKPYYWDKTAHGVHDLGFHEDEAETAAALSPVSPMPPAPLVLGPAQRTAASVSEGPTSQNPASPLILYPAAKPMQNSHKIGAERVRAFGEAPRAFVFERLEHDATGSVPKPGRRLTFGLDLENTSNTPALRRALEAAAVAFDPERLRPAPKPDSKPDPKPDSKNARPDHTETVLALPHQIKDPAARIPGNSAGAPDWAHMAAFVEVPAFLPAAPPEEARRLSGTSGGPGEA</sequence>
<keyword evidence="2" id="KW-0328">Glycosyltransferase</keyword>
<dbReference type="SUPFAM" id="SSF53448">
    <property type="entry name" value="Nucleotide-diphospho-sugar transferases"/>
    <property type="match status" value="1"/>
</dbReference>
<dbReference type="GO" id="GO:0016757">
    <property type="term" value="F:glycosyltransferase activity"/>
    <property type="evidence" value="ECO:0007669"/>
    <property type="project" value="UniProtKB-KW"/>
</dbReference>
<evidence type="ECO:0000256" key="3">
    <source>
        <dbReference type="ARBA" id="ARBA00022679"/>
    </source>
</evidence>
<feature type="compositionally biased region" description="Basic and acidic residues" evidence="7">
    <location>
        <begin position="763"/>
        <end position="790"/>
    </location>
</feature>
<dbReference type="InterPro" id="IPR029044">
    <property type="entry name" value="Nucleotide-diphossugar_trans"/>
</dbReference>
<dbReference type="EMBL" id="FNBL01000002">
    <property type="protein sequence ID" value="SDF14367.1"/>
    <property type="molecule type" value="Genomic_DNA"/>
</dbReference>
<keyword evidence="3 11" id="KW-0808">Transferase</keyword>